<dbReference type="AlphaFoldDB" id="I7JZ52"/>
<dbReference type="InterPro" id="IPR036866">
    <property type="entry name" value="RibonucZ/Hydroxyglut_hydro"/>
</dbReference>
<dbReference type="InterPro" id="IPR001279">
    <property type="entry name" value="Metallo-B-lactamas"/>
</dbReference>
<reference evidence="2 3" key="1">
    <citation type="submission" date="2012-06" db="EMBL/GenBank/DDBJ databases">
        <title>Draft Genome Sequence of Lactobacillus pasteurii CRBIP 24.76T.</title>
        <authorList>
            <person name="Cousin S."/>
            <person name="Bouchier C."/>
            <person name="Loux V."/>
            <person name="Ma L."/>
            <person name="Creno S."/>
            <person name="Bizet C."/>
            <person name="Clermont D."/>
        </authorList>
    </citation>
    <scope>NUCLEOTIDE SEQUENCE [LARGE SCALE GENOMIC DNA]</scope>
    <source>
        <strain evidence="3">CRBIP 24.76T</strain>
    </source>
</reference>
<dbReference type="Pfam" id="PF12706">
    <property type="entry name" value="Lactamase_B_2"/>
    <property type="match status" value="1"/>
</dbReference>
<dbReference type="PANTHER" id="PTHR47619:SF1">
    <property type="entry name" value="EXODEOXYRIBONUCLEASE WALJ"/>
    <property type="match status" value="1"/>
</dbReference>
<accession>I7JZ52</accession>
<keyword evidence="3" id="KW-1185">Reference proteome</keyword>
<feature type="domain" description="Metallo-beta-lactamase" evidence="1">
    <location>
        <begin position="2"/>
        <end position="175"/>
    </location>
</feature>
<organism evidence="2 3">
    <name type="scientific">Lactobacillus pasteurii DSM 23907 = CRBIP 24.76</name>
    <dbReference type="NCBI Taxonomy" id="1423790"/>
    <lineage>
        <taxon>Bacteria</taxon>
        <taxon>Bacillati</taxon>
        <taxon>Bacillota</taxon>
        <taxon>Bacilli</taxon>
        <taxon>Lactobacillales</taxon>
        <taxon>Lactobacillaceae</taxon>
        <taxon>Lactobacillus</taxon>
    </lineage>
</organism>
<dbReference type="STRING" id="1423790.BN53_08185"/>
<proteinExistence type="predicted"/>
<dbReference type="SUPFAM" id="SSF56281">
    <property type="entry name" value="Metallo-hydrolase/oxidoreductase"/>
    <property type="match status" value="1"/>
</dbReference>
<evidence type="ECO:0000313" key="2">
    <source>
        <dbReference type="EMBL" id="CCI86030.1"/>
    </source>
</evidence>
<protein>
    <submittedName>
        <fullName evidence="2">Metallo-beta-lactamase superfamily protein</fullName>
    </submittedName>
</protein>
<comment type="caution">
    <text evidence="2">The sequence shown here is derived from an EMBL/GenBank/DDBJ whole genome shotgun (WGS) entry which is preliminary data.</text>
</comment>
<evidence type="ECO:0000313" key="3">
    <source>
        <dbReference type="Proteomes" id="UP000009311"/>
    </source>
</evidence>
<dbReference type="PANTHER" id="PTHR47619">
    <property type="entry name" value="METALLO-HYDROLASE YYCJ-RELATED"/>
    <property type="match status" value="1"/>
</dbReference>
<gene>
    <name evidence="2" type="ORF">BN53_08185</name>
</gene>
<dbReference type="Gene3D" id="3.60.15.10">
    <property type="entry name" value="Ribonuclease Z/Hydroxyacylglutathione hydrolase-like"/>
    <property type="match status" value="1"/>
</dbReference>
<name>I7JZ52_9LACO</name>
<dbReference type="Proteomes" id="UP000009311">
    <property type="component" value="Unassembled WGS sequence"/>
</dbReference>
<dbReference type="eggNOG" id="COG1235">
    <property type="taxonomic scope" value="Bacteria"/>
</dbReference>
<dbReference type="EMBL" id="CAKD01000029">
    <property type="protein sequence ID" value="CCI86030.1"/>
    <property type="molecule type" value="Genomic_DNA"/>
</dbReference>
<evidence type="ECO:0000259" key="1">
    <source>
        <dbReference type="SMART" id="SM00849"/>
    </source>
</evidence>
<dbReference type="SMART" id="SM00849">
    <property type="entry name" value="Lactamase_B"/>
    <property type="match status" value="1"/>
</dbReference>
<sequence length="248" mass="27880">MTKKHKILMDAGLSGKKTKELLAKVGVDISQIDMVFLSHDHSDHSGGLGVLMRRYPQINAFANSGTWDYLLETGKIGKLPAQQINVIEPDQTQIFDDLEVTAFATSHDAAQPQYYVFGNEGKRMVFLTDTGYVSEKVAKTIEDADAYMMEFNYDTMMLREGPYSWALKQRILSDLGHLSNEQAGQALVDIVTKRTKQIFLSHLSRHNNTEYLAKDTAWEMLEHGDADVSSDLNITMTEPDDPTDLTEI</sequence>
<dbReference type="InterPro" id="IPR052533">
    <property type="entry name" value="WalJ/YycJ-like"/>
</dbReference>